<protein>
    <submittedName>
        <fullName evidence="1">Uncharacterized protein</fullName>
    </submittedName>
</protein>
<dbReference type="EMBL" id="GBXM01020696">
    <property type="protein sequence ID" value="JAH87881.1"/>
    <property type="molecule type" value="Transcribed_RNA"/>
</dbReference>
<name>A0A0E9WC66_ANGAN</name>
<organism evidence="1">
    <name type="scientific">Anguilla anguilla</name>
    <name type="common">European freshwater eel</name>
    <name type="synonym">Muraena anguilla</name>
    <dbReference type="NCBI Taxonomy" id="7936"/>
    <lineage>
        <taxon>Eukaryota</taxon>
        <taxon>Metazoa</taxon>
        <taxon>Chordata</taxon>
        <taxon>Craniata</taxon>
        <taxon>Vertebrata</taxon>
        <taxon>Euteleostomi</taxon>
        <taxon>Actinopterygii</taxon>
        <taxon>Neopterygii</taxon>
        <taxon>Teleostei</taxon>
        <taxon>Anguilliformes</taxon>
        <taxon>Anguillidae</taxon>
        <taxon>Anguilla</taxon>
    </lineage>
</organism>
<accession>A0A0E9WC66</accession>
<evidence type="ECO:0000313" key="1">
    <source>
        <dbReference type="EMBL" id="JAH87881.1"/>
    </source>
</evidence>
<dbReference type="AlphaFoldDB" id="A0A0E9WC66"/>
<reference evidence="1" key="1">
    <citation type="submission" date="2014-11" db="EMBL/GenBank/DDBJ databases">
        <authorList>
            <person name="Amaro Gonzalez C."/>
        </authorList>
    </citation>
    <scope>NUCLEOTIDE SEQUENCE</scope>
</reference>
<proteinExistence type="predicted"/>
<sequence>MIYFLICQYRMNQNQHSLVCNLCSLSIVPKGPVDGYWYLEVWFLFSH</sequence>
<reference evidence="1" key="2">
    <citation type="journal article" date="2015" name="Fish Shellfish Immunol.">
        <title>Early steps in the European eel (Anguilla anguilla)-Vibrio vulnificus interaction in the gills: Role of the RtxA13 toxin.</title>
        <authorList>
            <person name="Callol A."/>
            <person name="Pajuelo D."/>
            <person name="Ebbesson L."/>
            <person name="Teles M."/>
            <person name="MacKenzie S."/>
            <person name="Amaro C."/>
        </authorList>
    </citation>
    <scope>NUCLEOTIDE SEQUENCE</scope>
</reference>